<dbReference type="CDD" id="cd00170">
    <property type="entry name" value="SEC14"/>
    <property type="match status" value="1"/>
</dbReference>
<evidence type="ECO:0000259" key="3">
    <source>
        <dbReference type="PROSITE" id="PS50191"/>
    </source>
</evidence>
<feature type="region of interest" description="Disordered" evidence="1">
    <location>
        <begin position="131"/>
        <end position="162"/>
    </location>
</feature>
<gene>
    <name evidence="4" type="ORF">F0562_000929</name>
</gene>
<keyword evidence="2" id="KW-0472">Membrane</keyword>
<feature type="domain" description="CRAL-TRIO" evidence="3">
    <location>
        <begin position="229"/>
        <end position="377"/>
    </location>
</feature>
<organism evidence="4 5">
    <name type="scientific">Nyssa sinensis</name>
    <dbReference type="NCBI Taxonomy" id="561372"/>
    <lineage>
        <taxon>Eukaryota</taxon>
        <taxon>Viridiplantae</taxon>
        <taxon>Streptophyta</taxon>
        <taxon>Embryophyta</taxon>
        <taxon>Tracheophyta</taxon>
        <taxon>Spermatophyta</taxon>
        <taxon>Magnoliopsida</taxon>
        <taxon>eudicotyledons</taxon>
        <taxon>Gunneridae</taxon>
        <taxon>Pentapetalae</taxon>
        <taxon>asterids</taxon>
        <taxon>Cornales</taxon>
        <taxon>Nyssaceae</taxon>
        <taxon>Nyssa</taxon>
    </lineage>
</organism>
<dbReference type="SMART" id="SM00516">
    <property type="entry name" value="SEC14"/>
    <property type="match status" value="1"/>
</dbReference>
<protein>
    <recommendedName>
        <fullName evidence="3">CRAL-TRIO domain-containing protein</fullName>
    </recommendedName>
</protein>
<feature type="transmembrane region" description="Helical" evidence="2">
    <location>
        <begin position="430"/>
        <end position="451"/>
    </location>
</feature>
<name>A0A5J5C1F9_9ASTE</name>
<dbReference type="InterPro" id="IPR036865">
    <property type="entry name" value="CRAL-TRIO_dom_sf"/>
</dbReference>
<keyword evidence="5" id="KW-1185">Reference proteome</keyword>
<dbReference type="PROSITE" id="PS50191">
    <property type="entry name" value="CRAL_TRIO"/>
    <property type="match status" value="1"/>
</dbReference>
<dbReference type="SUPFAM" id="SSF52087">
    <property type="entry name" value="CRAL/TRIO domain"/>
    <property type="match status" value="1"/>
</dbReference>
<evidence type="ECO:0000313" key="4">
    <source>
        <dbReference type="EMBL" id="KAA8549245.1"/>
    </source>
</evidence>
<reference evidence="4 5" key="1">
    <citation type="submission" date="2019-09" db="EMBL/GenBank/DDBJ databases">
        <title>A chromosome-level genome assembly of the Chinese tupelo Nyssa sinensis.</title>
        <authorList>
            <person name="Yang X."/>
            <person name="Kang M."/>
            <person name="Yang Y."/>
            <person name="Xiong H."/>
            <person name="Wang M."/>
            <person name="Zhang Z."/>
            <person name="Wang Z."/>
            <person name="Wu H."/>
            <person name="Ma T."/>
            <person name="Liu J."/>
            <person name="Xi Z."/>
        </authorList>
    </citation>
    <scope>NUCLEOTIDE SEQUENCE [LARGE SCALE GENOMIC DNA]</scope>
    <source>
        <strain evidence="4">J267</strain>
        <tissue evidence="4">Leaf</tissue>
    </source>
</reference>
<evidence type="ECO:0000313" key="5">
    <source>
        <dbReference type="Proteomes" id="UP000325577"/>
    </source>
</evidence>
<dbReference type="OrthoDB" id="1434354at2759"/>
<evidence type="ECO:0000256" key="2">
    <source>
        <dbReference type="SAM" id="Phobius"/>
    </source>
</evidence>
<dbReference type="AlphaFoldDB" id="A0A5J5C1F9"/>
<evidence type="ECO:0000256" key="1">
    <source>
        <dbReference type="SAM" id="MobiDB-lite"/>
    </source>
</evidence>
<accession>A0A5J5C1F9</accession>
<keyword evidence="2" id="KW-0812">Transmembrane</keyword>
<dbReference type="EMBL" id="CM018031">
    <property type="protein sequence ID" value="KAA8549245.1"/>
    <property type="molecule type" value="Genomic_DNA"/>
</dbReference>
<dbReference type="Gene3D" id="3.40.525.10">
    <property type="entry name" value="CRAL-TRIO lipid binding domain"/>
    <property type="match status" value="1"/>
</dbReference>
<dbReference type="PANTHER" id="PTHR47041">
    <property type="entry name" value="SEC14 CYTOSOLIC FACTOR FAMILY PROTEIN / PHOSPHOGLYCERIDE TRANSFER FAMILY PROTEIN"/>
    <property type="match status" value="1"/>
</dbReference>
<feature type="compositionally biased region" description="Basic and acidic residues" evidence="1">
    <location>
        <begin position="148"/>
        <end position="158"/>
    </location>
</feature>
<dbReference type="InterPro" id="IPR001251">
    <property type="entry name" value="CRAL-TRIO_dom"/>
</dbReference>
<dbReference type="PANTHER" id="PTHR47041:SF2">
    <property type="entry name" value="SEC14 CYTOSOLIC FACTOR FAMILY PROTEIN _ PHOSPHOGLYCERIDE TRANSFER FAMILY PROTEIN"/>
    <property type="match status" value="1"/>
</dbReference>
<dbReference type="Proteomes" id="UP000325577">
    <property type="component" value="Linkage Group LG0"/>
</dbReference>
<sequence>MAQDLVFALCNIVMYNTALQEISGQHLNPKSFSQKFSRHIASFNHVKIGREAAGHAALFLLKVAALETIRRFSRARCPFVWSGLQALQVFCYPPFKWIQRWAPFKGLANGMQILSKPLLVLSIATAFSDQSGCDNDNSDDIENSRGFNDSHSRSESHSELPSLQSTLDTRILGEAPHSLSSNNWLLQLYTELKNQGVSLPERIDEDELQRFYTAANGQELERWSNMVFWHGFDVKHRPCLIVRLGLACITLPSHDRPRFAQAVVSQVEHGILHLVDSENLQITVLVDCEGLTPLKIPMQMLRSCSALLQDHFPDRLGSLFVIRLPPVVRVIAQTFIQVVKPVTRQKLKIEGQMYRNVLTEYLQTLPSFLGGTCTCTRCSNLSICNLLEPQTNEDVNMTGTIADFNDGEDLPSPHPSYLTDMPMNGNCDQVLRTAMVGILMLWVLIAFIAGISDPESRPGLPL</sequence>
<keyword evidence="2" id="KW-1133">Transmembrane helix</keyword>
<dbReference type="Pfam" id="PF00650">
    <property type="entry name" value="CRAL_TRIO"/>
    <property type="match status" value="1"/>
</dbReference>
<proteinExistence type="predicted"/>